<gene>
    <name evidence="11" type="ORF">ME5_01410</name>
</gene>
<keyword evidence="5 7" id="KW-0573">Peptidoglycan synthesis</keyword>
<keyword evidence="12" id="KW-1185">Reference proteome</keyword>
<evidence type="ECO:0000256" key="5">
    <source>
        <dbReference type="ARBA" id="ARBA00022984"/>
    </source>
</evidence>
<dbReference type="Pfam" id="PF01471">
    <property type="entry name" value="PG_binding_1"/>
    <property type="match status" value="1"/>
</dbReference>
<feature type="signal peptide" evidence="9">
    <location>
        <begin position="1"/>
        <end position="39"/>
    </location>
</feature>
<dbReference type="GO" id="GO:0004180">
    <property type="term" value="F:carboxypeptidase activity"/>
    <property type="evidence" value="ECO:0007669"/>
    <property type="project" value="UniProtKB-ARBA"/>
</dbReference>
<dbReference type="CDD" id="cd16913">
    <property type="entry name" value="YkuD_like"/>
    <property type="match status" value="1"/>
</dbReference>
<dbReference type="GO" id="GO:0009252">
    <property type="term" value="P:peptidoglycan biosynthetic process"/>
    <property type="evidence" value="ECO:0007669"/>
    <property type="project" value="UniProtKB-UniPathway"/>
</dbReference>
<dbReference type="InterPro" id="IPR052905">
    <property type="entry name" value="LD-transpeptidase_YkuD-like"/>
</dbReference>
<dbReference type="GO" id="GO:0008360">
    <property type="term" value="P:regulation of cell shape"/>
    <property type="evidence" value="ECO:0007669"/>
    <property type="project" value="UniProtKB-UniRule"/>
</dbReference>
<keyword evidence="4 7" id="KW-0133">Cell shape</keyword>
<accession>J0R029</accession>
<evidence type="ECO:0000313" key="11">
    <source>
        <dbReference type="EMBL" id="EJF88859.1"/>
    </source>
</evidence>
<dbReference type="PROSITE" id="PS52029">
    <property type="entry name" value="LD_TPASE"/>
    <property type="match status" value="1"/>
</dbReference>
<dbReference type="eggNOG" id="COG2989">
    <property type="taxonomic scope" value="Bacteria"/>
</dbReference>
<feature type="active site" description="Nucleophile" evidence="7">
    <location>
        <position position="350"/>
    </location>
</feature>
<dbReference type="GO" id="GO:0016740">
    <property type="term" value="F:transferase activity"/>
    <property type="evidence" value="ECO:0007669"/>
    <property type="project" value="UniProtKB-KW"/>
</dbReference>
<dbReference type="InterPro" id="IPR002477">
    <property type="entry name" value="Peptidoglycan-bd-like"/>
</dbReference>
<evidence type="ECO:0000256" key="8">
    <source>
        <dbReference type="SAM" id="Coils"/>
    </source>
</evidence>
<dbReference type="Gene3D" id="1.10.101.10">
    <property type="entry name" value="PGBD-like superfamily/PGBD"/>
    <property type="match status" value="1"/>
</dbReference>
<keyword evidence="3" id="KW-0808">Transferase</keyword>
<evidence type="ECO:0000256" key="4">
    <source>
        <dbReference type="ARBA" id="ARBA00022960"/>
    </source>
</evidence>
<dbReference type="UniPathway" id="UPA00219"/>
<comment type="pathway">
    <text evidence="1 7">Cell wall biogenesis; peptidoglycan biosynthesis.</text>
</comment>
<protein>
    <recommendedName>
        <fullName evidence="10">L,D-TPase catalytic domain-containing protein</fullName>
    </recommendedName>
</protein>
<feature type="domain" description="L,D-TPase catalytic" evidence="10">
    <location>
        <begin position="201"/>
        <end position="390"/>
    </location>
</feature>
<evidence type="ECO:0000259" key="10">
    <source>
        <dbReference type="PROSITE" id="PS52029"/>
    </source>
</evidence>
<evidence type="ECO:0000256" key="2">
    <source>
        <dbReference type="ARBA" id="ARBA00005992"/>
    </source>
</evidence>
<dbReference type="PANTHER" id="PTHR41533">
    <property type="entry name" value="L,D-TRANSPEPTIDASE HI_1667-RELATED"/>
    <property type="match status" value="1"/>
</dbReference>
<dbReference type="GO" id="GO:0071555">
    <property type="term" value="P:cell wall organization"/>
    <property type="evidence" value="ECO:0007669"/>
    <property type="project" value="UniProtKB-UniRule"/>
</dbReference>
<dbReference type="PATRIC" id="fig|1094558.3.peg.1513"/>
<dbReference type="Gene3D" id="2.40.440.10">
    <property type="entry name" value="L,D-transpeptidase catalytic domain-like"/>
    <property type="match status" value="1"/>
</dbReference>
<dbReference type="AlphaFoldDB" id="J0R029"/>
<evidence type="ECO:0000256" key="7">
    <source>
        <dbReference type="PROSITE-ProRule" id="PRU01373"/>
    </source>
</evidence>
<evidence type="ECO:0000313" key="12">
    <source>
        <dbReference type="Proteomes" id="UP000008952"/>
    </source>
</evidence>
<keyword evidence="8" id="KW-0175">Coiled coil</keyword>
<evidence type="ECO:0000256" key="6">
    <source>
        <dbReference type="ARBA" id="ARBA00023316"/>
    </source>
</evidence>
<dbReference type="SUPFAM" id="SSF47090">
    <property type="entry name" value="PGBD-like"/>
    <property type="match status" value="1"/>
</dbReference>
<dbReference type="InterPro" id="IPR036366">
    <property type="entry name" value="PGBDSf"/>
</dbReference>
<keyword evidence="9" id="KW-0732">Signal</keyword>
<dbReference type="Pfam" id="PF03734">
    <property type="entry name" value="YkuD"/>
    <property type="match status" value="1"/>
</dbReference>
<dbReference type="OrthoDB" id="9778545at2"/>
<feature type="chain" id="PRO_5003738240" description="L,D-TPase catalytic domain-containing protein" evidence="9">
    <location>
        <begin position="40"/>
        <end position="431"/>
    </location>
</feature>
<dbReference type="InterPro" id="IPR005490">
    <property type="entry name" value="LD_TPept_cat_dom"/>
</dbReference>
<evidence type="ECO:0000256" key="9">
    <source>
        <dbReference type="SAM" id="SignalP"/>
    </source>
</evidence>
<keyword evidence="6 7" id="KW-0961">Cell wall biogenesis/degradation</keyword>
<evidence type="ECO:0000256" key="1">
    <source>
        <dbReference type="ARBA" id="ARBA00004752"/>
    </source>
</evidence>
<proteinExistence type="inferred from homology"/>
<comment type="caution">
    <text evidence="11">The sequence shown here is derived from an EMBL/GenBank/DDBJ whole genome shotgun (WGS) entry which is preliminary data.</text>
</comment>
<dbReference type="Proteomes" id="UP000008952">
    <property type="component" value="Unassembled WGS sequence"/>
</dbReference>
<name>J0R029_9HYPH</name>
<dbReference type="HOGENOM" id="CLU_020360_5_2_5"/>
<reference evidence="11 12" key="1">
    <citation type="submission" date="2012-03" db="EMBL/GenBank/DDBJ databases">
        <title>The Genome Sequence of Bartonella tamiae Th239.</title>
        <authorList>
            <consortium name="The Broad Institute Genome Sequencing Platform"/>
            <consortium name="The Broad Institute Genome Sequencing Center for Infectious Disease"/>
            <person name="Feldgarden M."/>
            <person name="Kirby J."/>
            <person name="Kosoy M."/>
            <person name="Birtles R."/>
            <person name="Probert W.S."/>
            <person name="Chiaraviglio L."/>
            <person name="Young S.K."/>
            <person name="Zeng Q."/>
            <person name="Gargeya S."/>
            <person name="Fitzgerald M."/>
            <person name="Haas B."/>
            <person name="Abouelleil A."/>
            <person name="Alvarado L."/>
            <person name="Arachchi H.M."/>
            <person name="Berlin A."/>
            <person name="Chapman S.B."/>
            <person name="Gearin G."/>
            <person name="Goldberg J."/>
            <person name="Griggs A."/>
            <person name="Gujja S."/>
            <person name="Hansen M."/>
            <person name="Heiman D."/>
            <person name="Howarth C."/>
            <person name="Larimer J."/>
            <person name="Lui A."/>
            <person name="MacDonald P.J.P."/>
            <person name="McCowen C."/>
            <person name="Montmayeur A."/>
            <person name="Murphy C."/>
            <person name="Neiman D."/>
            <person name="Pearson M."/>
            <person name="Priest M."/>
            <person name="Roberts A."/>
            <person name="Saif S."/>
            <person name="Shea T."/>
            <person name="Sisk P."/>
            <person name="Stolte C."/>
            <person name="Sykes S."/>
            <person name="Wortman J."/>
            <person name="Nusbaum C."/>
            <person name="Birren B."/>
        </authorList>
    </citation>
    <scope>NUCLEOTIDE SEQUENCE [LARGE SCALE GENOMIC DNA]</scope>
    <source>
        <strain evidence="11 12">Th239</strain>
    </source>
</reference>
<evidence type="ECO:0000256" key="3">
    <source>
        <dbReference type="ARBA" id="ARBA00022679"/>
    </source>
</evidence>
<feature type="coiled-coil region" evidence="8">
    <location>
        <begin position="172"/>
        <end position="199"/>
    </location>
</feature>
<comment type="similarity">
    <text evidence="2">Belongs to the YkuD family.</text>
</comment>
<dbReference type="STRING" id="1094558.ME5_01410"/>
<dbReference type="SUPFAM" id="SSF141523">
    <property type="entry name" value="L,D-transpeptidase catalytic domain-like"/>
    <property type="match status" value="1"/>
</dbReference>
<dbReference type="InterPro" id="IPR036365">
    <property type="entry name" value="PGBD-like_sf"/>
</dbReference>
<dbReference type="EMBL" id="AIMB01000008">
    <property type="protein sequence ID" value="EJF88859.1"/>
    <property type="molecule type" value="Genomic_DNA"/>
</dbReference>
<organism evidence="11 12">
    <name type="scientific">Bartonella tamiae Th239</name>
    <dbReference type="NCBI Taxonomy" id="1094558"/>
    <lineage>
        <taxon>Bacteria</taxon>
        <taxon>Pseudomonadati</taxon>
        <taxon>Pseudomonadota</taxon>
        <taxon>Alphaproteobacteria</taxon>
        <taxon>Hyphomicrobiales</taxon>
        <taxon>Bartonellaceae</taxon>
        <taxon>Bartonella</taxon>
    </lineage>
</organism>
<dbReference type="PANTHER" id="PTHR41533:SF1">
    <property type="entry name" value="L,D-TRANSPEPTIDASE YCBB-RELATED"/>
    <property type="match status" value="1"/>
</dbReference>
<sequence>MTDNPLKIDKNNRYNRRLILKSLLSISMASVLVPATARAQNLNLFVDNRRGLWEEDFDVATNTALSVSSNIPVLSQPCLTETHNSILQYQDIVSHGGWPIVPSQQGTMRLGMIHPSVSLLRQRLIVSGDLDHNVSSSQSFDTYVETAIKRFQARHGLPEDGLVGTTTYKALNVDASIRLMQLKNNYKRLSNKVKVVSRENRFVMVNIPAAQIEAIENAAVVQRHTAIVGKIDRQTPILDSKINQIILNPFWTVPKSIIRKDIIPLMQKQPSYLTDNNIHLYNNKGQEVSPENVNWNSDEAVGLMFRQDPGKINAMSSTKINFSNPYAVYMHDTPQQTLFNNLMRFDSSGCVRIQNIRDLNAWILKNTPNWDRQKMETVIASRQNTPINISDPIPLHFVYISAWATGKGATQFRDDIYHMDGSKELAFDTAI</sequence>
<dbReference type="InterPro" id="IPR038063">
    <property type="entry name" value="Transpep_catalytic_dom"/>
</dbReference>
<feature type="active site" description="Proton donor/acceptor" evidence="7">
    <location>
        <position position="331"/>
    </location>
</feature>